<sequence length="371" mass="39592">MRDIDLPNGSRRALFRKVASPSGVIVRREDPMMTKLLAIAAAIAAAATMTACGAKQDVVTTPSPHTVRVVLDYLPNANHVGLYTAQATGEFAKVGLNVKFITPSDPSAPLKLLQSGGADLAISYEPELLISRDKGAALLSVGTIAQRPLTSLISVNDKPVDPRKLEGAKIGTAGLPYQDAYLDQILSASGVDTTSVKKVNVGFDLVPAMLSRRVDATLGAFWNIEGVQLRLGKKRPRIMPVDRAGVPPYDELVLVARNETVSRNGAMIRRFIGALQRGTRAAKADPAAGIVALRVAAPKLSKRDAAATVAATLPVLFPAAQKPFGWQEPSQWQVFADWMKRNELLARPVDSAQAFTNEFLPGEGLGSETTP</sequence>
<dbReference type="PANTHER" id="PTHR31528:SF3">
    <property type="entry name" value="THIAMINE BIOSYNTHESIS PROTEIN HI_0357-RELATED"/>
    <property type="match status" value="1"/>
</dbReference>
<name>A0A6J6A4F4_9ZZZZ</name>
<evidence type="ECO:0000259" key="1">
    <source>
        <dbReference type="Pfam" id="PF09084"/>
    </source>
</evidence>
<accession>A0A6J6A4F4</accession>
<dbReference type="GO" id="GO:0009228">
    <property type="term" value="P:thiamine biosynthetic process"/>
    <property type="evidence" value="ECO:0007669"/>
    <property type="project" value="InterPro"/>
</dbReference>
<dbReference type="Gene3D" id="3.40.190.10">
    <property type="entry name" value="Periplasmic binding protein-like II"/>
    <property type="match status" value="2"/>
</dbReference>
<dbReference type="AlphaFoldDB" id="A0A6J6A4F4"/>
<gene>
    <name evidence="2" type="ORF">UFOPK3522_01407</name>
</gene>
<feature type="domain" description="SsuA/THI5-like" evidence="1">
    <location>
        <begin position="76"/>
        <end position="287"/>
    </location>
</feature>
<reference evidence="2" key="1">
    <citation type="submission" date="2020-05" db="EMBL/GenBank/DDBJ databases">
        <authorList>
            <person name="Chiriac C."/>
            <person name="Salcher M."/>
            <person name="Ghai R."/>
            <person name="Kavagutti S V."/>
        </authorList>
    </citation>
    <scope>NUCLEOTIDE SEQUENCE</scope>
</reference>
<dbReference type="Pfam" id="PF09084">
    <property type="entry name" value="NMT1"/>
    <property type="match status" value="1"/>
</dbReference>
<organism evidence="2">
    <name type="scientific">freshwater metagenome</name>
    <dbReference type="NCBI Taxonomy" id="449393"/>
    <lineage>
        <taxon>unclassified sequences</taxon>
        <taxon>metagenomes</taxon>
        <taxon>ecological metagenomes</taxon>
    </lineage>
</organism>
<dbReference type="SUPFAM" id="SSF53850">
    <property type="entry name" value="Periplasmic binding protein-like II"/>
    <property type="match status" value="1"/>
</dbReference>
<dbReference type="PANTHER" id="PTHR31528">
    <property type="entry name" value="4-AMINO-5-HYDROXYMETHYL-2-METHYLPYRIMIDINE PHOSPHATE SYNTHASE THI11-RELATED"/>
    <property type="match status" value="1"/>
</dbReference>
<dbReference type="EMBL" id="CAESAO010000154">
    <property type="protein sequence ID" value="CAB4346563.1"/>
    <property type="molecule type" value="Genomic_DNA"/>
</dbReference>
<dbReference type="InterPro" id="IPR015168">
    <property type="entry name" value="SsuA/THI5"/>
</dbReference>
<protein>
    <submittedName>
        <fullName evidence="2">Unannotated protein</fullName>
    </submittedName>
</protein>
<proteinExistence type="predicted"/>
<evidence type="ECO:0000313" key="2">
    <source>
        <dbReference type="EMBL" id="CAB4346563.1"/>
    </source>
</evidence>
<dbReference type="InterPro" id="IPR027939">
    <property type="entry name" value="NMT1/THI5"/>
</dbReference>